<dbReference type="EMBL" id="CAEZUR010000058">
    <property type="protein sequence ID" value="CAB4610566.1"/>
    <property type="molecule type" value="Genomic_DNA"/>
</dbReference>
<dbReference type="GO" id="GO:0004553">
    <property type="term" value="F:hydrolase activity, hydrolyzing O-glycosyl compounds"/>
    <property type="evidence" value="ECO:0007669"/>
    <property type="project" value="InterPro"/>
</dbReference>
<proteinExistence type="predicted"/>
<comment type="subcellular location">
    <subcellularLocation>
        <location evidence="1">Cell envelope</location>
    </subcellularLocation>
</comment>
<dbReference type="InterPro" id="IPR042229">
    <property type="entry name" value="Listeria/Bacterioides_rpt_sf"/>
</dbReference>
<dbReference type="InterPro" id="IPR013320">
    <property type="entry name" value="ConA-like_dom_sf"/>
</dbReference>
<dbReference type="Gene3D" id="2.60.40.4270">
    <property type="entry name" value="Listeria-Bacteroides repeat domain"/>
    <property type="match status" value="1"/>
</dbReference>
<dbReference type="PROSITE" id="PS51762">
    <property type="entry name" value="GH16_2"/>
    <property type="match status" value="1"/>
</dbReference>
<dbReference type="PANTHER" id="PTHR10963:SF60">
    <property type="entry name" value="GRAM-NEGATIVE BACTERIA-BINDING PROTEIN 1-RELATED"/>
    <property type="match status" value="1"/>
</dbReference>
<gene>
    <name evidence="3" type="ORF">UFOPK1433_00434</name>
    <name evidence="4" type="ORF">UFOPK1843_00799</name>
</gene>
<dbReference type="GO" id="GO:0005975">
    <property type="term" value="P:carbohydrate metabolic process"/>
    <property type="evidence" value="ECO:0007669"/>
    <property type="project" value="InterPro"/>
</dbReference>
<dbReference type="PANTHER" id="PTHR10963">
    <property type="entry name" value="GLYCOSYL HYDROLASE-RELATED"/>
    <property type="match status" value="1"/>
</dbReference>
<evidence type="ECO:0000259" key="2">
    <source>
        <dbReference type="PROSITE" id="PS51762"/>
    </source>
</evidence>
<dbReference type="InterPro" id="IPR000757">
    <property type="entry name" value="Beta-glucanase-like"/>
</dbReference>
<protein>
    <submittedName>
        <fullName evidence="3">Unannotated protein</fullName>
    </submittedName>
</protein>
<name>A0A6J6BMW9_9ZZZZ</name>
<dbReference type="Gene3D" id="2.60.120.200">
    <property type="match status" value="1"/>
</dbReference>
<dbReference type="Pfam" id="PF00722">
    <property type="entry name" value="Glyco_hydro_16"/>
    <property type="match status" value="1"/>
</dbReference>
<organism evidence="3">
    <name type="scientific">freshwater metagenome</name>
    <dbReference type="NCBI Taxonomy" id="449393"/>
    <lineage>
        <taxon>unclassified sequences</taxon>
        <taxon>metagenomes</taxon>
        <taxon>ecological metagenomes</taxon>
    </lineage>
</organism>
<evidence type="ECO:0000313" key="3">
    <source>
        <dbReference type="EMBL" id="CAB4539723.1"/>
    </source>
</evidence>
<sequence length="381" mass="41737">MKRIGITALLILALAGVTIPSVQPATASGTHSITLMPNGTSGSSKIVRTTAHSYKLPKVTFTRAGYTFLGWAKSARGAKAYSDRATIRFTSSLKLYALWKEIMPAKPAVAGRTVGNLLWRDEFYGATGSSINADYWTGRYCDQADENGGGTCHNNEPQWYLPSAVALDGSTAGNAVITTKRVYAAPAEGQCLAWSGCQFTSARFDTQGKVAFKYGYIETRIKMPAGGRNWPAFWMLGENITSVGWPQTGEIDIAEQGGNTPNRNSGALHYSTNGVANDCCGNHTYDYGSYNGANYSADFHTYAMAWTPNRIDLIVDGIVFKTFTSTSIRSQYWSFNNPFFLIINNATGDFGGNWTGWTQSQMTIDYVRVWKLDNQGEVFIR</sequence>
<feature type="domain" description="GH16" evidence="2">
    <location>
        <begin position="134"/>
        <end position="375"/>
    </location>
</feature>
<dbReference type="CDD" id="cd08023">
    <property type="entry name" value="GH16_laminarinase_like"/>
    <property type="match status" value="1"/>
</dbReference>
<dbReference type="SUPFAM" id="SSF49899">
    <property type="entry name" value="Concanavalin A-like lectins/glucanases"/>
    <property type="match status" value="1"/>
</dbReference>
<dbReference type="EMBL" id="CAEZSN010000035">
    <property type="protein sequence ID" value="CAB4539723.1"/>
    <property type="molecule type" value="Genomic_DNA"/>
</dbReference>
<dbReference type="Pfam" id="PF09479">
    <property type="entry name" value="Flg_new"/>
    <property type="match status" value="1"/>
</dbReference>
<accession>A0A6J6BMW9</accession>
<dbReference type="InterPro" id="IPR050546">
    <property type="entry name" value="Glycosyl_Hydrlase_16"/>
</dbReference>
<dbReference type="AlphaFoldDB" id="A0A6J6BMW9"/>
<dbReference type="GO" id="GO:0030313">
    <property type="term" value="C:cell envelope"/>
    <property type="evidence" value="ECO:0007669"/>
    <property type="project" value="UniProtKB-SubCell"/>
</dbReference>
<evidence type="ECO:0000313" key="4">
    <source>
        <dbReference type="EMBL" id="CAB4610566.1"/>
    </source>
</evidence>
<dbReference type="InterPro" id="IPR013378">
    <property type="entry name" value="InlB-like_B-rpt"/>
</dbReference>
<reference evidence="3" key="1">
    <citation type="submission" date="2020-05" db="EMBL/GenBank/DDBJ databases">
        <authorList>
            <person name="Chiriac C."/>
            <person name="Salcher M."/>
            <person name="Ghai R."/>
            <person name="Kavagutti S V."/>
        </authorList>
    </citation>
    <scope>NUCLEOTIDE SEQUENCE</scope>
</reference>
<evidence type="ECO:0000256" key="1">
    <source>
        <dbReference type="ARBA" id="ARBA00004196"/>
    </source>
</evidence>